<sequence length="137" mass="15612">MNPNHIPQISACNCLLSSLVDGSGNFDKVIFVYKEMVKRDLIPNVETINCLIKCLHGKRRMCSKHSDIEGVVNRTFLLRRRQRVTQIEDSFFRISTLCGDEMFDEMSLSMDHRTPSCSLISLVDGLFLTEKLNQSGI</sequence>
<proteinExistence type="predicted"/>
<dbReference type="Pfam" id="PF13041">
    <property type="entry name" value="PPR_2"/>
    <property type="match status" value="1"/>
</dbReference>
<protein>
    <recommendedName>
        <fullName evidence="5">Pentatricopeptide repeat-containing protein</fullName>
    </recommendedName>
</protein>
<dbReference type="AlphaFoldDB" id="A0A0K9NPI6"/>
<dbReference type="PROSITE" id="PS51375">
    <property type="entry name" value="PPR"/>
    <property type="match status" value="1"/>
</dbReference>
<dbReference type="OrthoDB" id="185373at2759"/>
<keyword evidence="1" id="KW-0677">Repeat</keyword>
<gene>
    <name evidence="3" type="ORF">ZOSMA_7G00260</name>
</gene>
<dbReference type="InterPro" id="IPR002885">
    <property type="entry name" value="PPR_rpt"/>
</dbReference>
<dbReference type="InterPro" id="IPR011990">
    <property type="entry name" value="TPR-like_helical_dom_sf"/>
</dbReference>
<organism evidence="3 4">
    <name type="scientific">Zostera marina</name>
    <name type="common">Eelgrass</name>
    <dbReference type="NCBI Taxonomy" id="29655"/>
    <lineage>
        <taxon>Eukaryota</taxon>
        <taxon>Viridiplantae</taxon>
        <taxon>Streptophyta</taxon>
        <taxon>Embryophyta</taxon>
        <taxon>Tracheophyta</taxon>
        <taxon>Spermatophyta</taxon>
        <taxon>Magnoliopsida</taxon>
        <taxon>Liliopsida</taxon>
        <taxon>Zosteraceae</taxon>
        <taxon>Zostera</taxon>
    </lineage>
</organism>
<name>A0A0K9NPI6_ZOSMR</name>
<dbReference type="Gene3D" id="1.25.40.10">
    <property type="entry name" value="Tetratricopeptide repeat domain"/>
    <property type="match status" value="1"/>
</dbReference>
<comment type="caution">
    <text evidence="3">The sequence shown here is derived from an EMBL/GenBank/DDBJ whole genome shotgun (WGS) entry which is preliminary data.</text>
</comment>
<evidence type="ECO:0000256" key="2">
    <source>
        <dbReference type="PROSITE-ProRule" id="PRU00708"/>
    </source>
</evidence>
<evidence type="ECO:0008006" key="5">
    <source>
        <dbReference type="Google" id="ProtNLM"/>
    </source>
</evidence>
<feature type="repeat" description="PPR" evidence="2">
    <location>
        <begin position="8"/>
        <end position="43"/>
    </location>
</feature>
<evidence type="ECO:0000313" key="4">
    <source>
        <dbReference type="Proteomes" id="UP000036987"/>
    </source>
</evidence>
<reference evidence="4" key="1">
    <citation type="journal article" date="2016" name="Nature">
        <title>The genome of the seagrass Zostera marina reveals angiosperm adaptation to the sea.</title>
        <authorList>
            <person name="Olsen J.L."/>
            <person name="Rouze P."/>
            <person name="Verhelst B."/>
            <person name="Lin Y.-C."/>
            <person name="Bayer T."/>
            <person name="Collen J."/>
            <person name="Dattolo E."/>
            <person name="De Paoli E."/>
            <person name="Dittami S."/>
            <person name="Maumus F."/>
            <person name="Michel G."/>
            <person name="Kersting A."/>
            <person name="Lauritano C."/>
            <person name="Lohaus R."/>
            <person name="Toepel M."/>
            <person name="Tonon T."/>
            <person name="Vanneste K."/>
            <person name="Amirebrahimi M."/>
            <person name="Brakel J."/>
            <person name="Bostroem C."/>
            <person name="Chovatia M."/>
            <person name="Grimwood J."/>
            <person name="Jenkins J.W."/>
            <person name="Jueterbock A."/>
            <person name="Mraz A."/>
            <person name="Stam W.T."/>
            <person name="Tice H."/>
            <person name="Bornberg-Bauer E."/>
            <person name="Green P.J."/>
            <person name="Pearson G.A."/>
            <person name="Procaccini G."/>
            <person name="Duarte C.M."/>
            <person name="Schmutz J."/>
            <person name="Reusch T.B.H."/>
            <person name="Van de Peer Y."/>
        </authorList>
    </citation>
    <scope>NUCLEOTIDE SEQUENCE [LARGE SCALE GENOMIC DNA]</scope>
    <source>
        <strain evidence="4">cv. Finnish</strain>
    </source>
</reference>
<evidence type="ECO:0000313" key="3">
    <source>
        <dbReference type="EMBL" id="KMZ57997.1"/>
    </source>
</evidence>
<dbReference type="EMBL" id="LFYR01001978">
    <property type="protein sequence ID" value="KMZ57997.1"/>
    <property type="molecule type" value="Genomic_DNA"/>
</dbReference>
<dbReference type="NCBIfam" id="TIGR00756">
    <property type="entry name" value="PPR"/>
    <property type="match status" value="1"/>
</dbReference>
<dbReference type="Proteomes" id="UP000036987">
    <property type="component" value="Unassembled WGS sequence"/>
</dbReference>
<evidence type="ECO:0000256" key="1">
    <source>
        <dbReference type="ARBA" id="ARBA00022737"/>
    </source>
</evidence>
<accession>A0A0K9NPI6</accession>
<keyword evidence="4" id="KW-1185">Reference proteome</keyword>